<evidence type="ECO:0000313" key="2">
    <source>
        <dbReference type="Proteomes" id="UP000609651"/>
    </source>
</evidence>
<protein>
    <submittedName>
        <fullName evidence="1">Uncharacterized protein</fullName>
    </submittedName>
</protein>
<gene>
    <name evidence="1" type="ORF">LzC2_21820</name>
</gene>
<proteinExistence type="predicted"/>
<accession>A0ABX1VFR5</accession>
<comment type="caution">
    <text evidence="1">The sequence shown here is derived from an EMBL/GenBank/DDBJ whole genome shotgun (WGS) entry which is preliminary data.</text>
</comment>
<keyword evidence="2" id="KW-1185">Reference proteome</keyword>
<reference evidence="1 2" key="1">
    <citation type="journal article" date="2020" name="Syst. Appl. Microbiol.">
        <title>Alienimonas chondri sp. nov., a novel planctomycete isolated from the biofilm of the red alga Chondrus crispus.</title>
        <authorList>
            <person name="Vitorino I."/>
            <person name="Albuquerque L."/>
            <person name="Wiegand S."/>
            <person name="Kallscheuer N."/>
            <person name="da Costa M.S."/>
            <person name="Lobo-da-Cunha A."/>
            <person name="Jogler C."/>
            <person name="Lage O.M."/>
        </authorList>
    </citation>
    <scope>NUCLEOTIDE SEQUENCE [LARGE SCALE GENOMIC DNA]</scope>
    <source>
        <strain evidence="1 2">LzC2</strain>
    </source>
</reference>
<sequence length="163" mass="18379">MSTDAHGYRWDRPIALWRQRGTVFLWRYQDNAENYPGWHCTADAEGCESLLRLFAVLRTAEPGDGRTVRLTSPTAAVLSVPNNRGGAARWFAPAKWTLERASTAGPGDCRFETDDDRLRLVVSDDTLNRLTELVRDLVDGIDDYSIKLCGESLWGWRFNGEAS</sequence>
<dbReference type="EMBL" id="WTPX01000061">
    <property type="protein sequence ID" value="NNJ26102.1"/>
    <property type="molecule type" value="Genomic_DNA"/>
</dbReference>
<dbReference type="Proteomes" id="UP000609651">
    <property type="component" value="Unassembled WGS sequence"/>
</dbReference>
<organism evidence="1 2">
    <name type="scientific">Alienimonas chondri</name>
    <dbReference type="NCBI Taxonomy" id="2681879"/>
    <lineage>
        <taxon>Bacteria</taxon>
        <taxon>Pseudomonadati</taxon>
        <taxon>Planctomycetota</taxon>
        <taxon>Planctomycetia</taxon>
        <taxon>Planctomycetales</taxon>
        <taxon>Planctomycetaceae</taxon>
        <taxon>Alienimonas</taxon>
    </lineage>
</organism>
<name>A0ABX1VFR5_9PLAN</name>
<evidence type="ECO:0000313" key="1">
    <source>
        <dbReference type="EMBL" id="NNJ26102.1"/>
    </source>
</evidence>
<dbReference type="RefSeq" id="WP_171186783.1">
    <property type="nucleotide sequence ID" value="NZ_WTPX01000061.1"/>
</dbReference>